<dbReference type="Proteomes" id="UP000019772">
    <property type="component" value="Chromosome"/>
</dbReference>
<name>X4ZFU5_9BACL</name>
<dbReference type="PATRIC" id="fig|1268072.3.peg.722"/>
<sequence length="722" mass="80945">MKNGYVRQHPPKIVSYPPRLAGLQIASREGVLWPFQAFKVSIPSRRGRALNIFEDTILRLSVIGLYTPGELSEITCMKVEIVEFIQNKLRNLGFLTDRNEATDAARKLAQGMDADPDEYVAATVFVDLIGGKVFPILLESPLEFLGIAGTDRDTVSFYRGTTGKRSVVSAVMMDPLGGWIRKRPSPADVTQAASAHQRLIKRYASLERSGAMRSEFGRLEDTVTVADSGETIFLYCESLVQQGSEDFVVTDPFGFGVSSHLTGKLKELLKKQRQAEYVVERLLRRAQRDRVGGDEERQEERDIFENFRVYPEVKYRLQRSWRDLQDAKELVTSDAEEKWVQRKVNDLMGNLYACLEWGLRQVVFEYPVEEWVFVYGSQTVQENEKTLRTFAEKCRLQVPEHAALLQVSPGKMKAYAGGEVEMQPLLALALAGASQFAGHPLHAVVRHYPDWLAYINRLKSLRDAVLHGEDVTPSKLYDYWRTCYRSVCLLFPAIPAGAGMEGMGSMAGMDGTDGPAWGAEPAARDDSYAQLRIRARIRLDDVLGIDKVVGLPDNLREQLMNVEMFLEESRSEQQAFDCSQAVNDLANALQGALFRLARAHRERSRSQKADRIEQAARRAVEAGFLLENGALPYGIRRVNPHRLERAIRGTNATLGANLLAFLLLMPPENLSEIAEGAPDLIEAAGQVAKLRGHGNTAVYLSPERIEKLKQQVFQSIKLLTEV</sequence>
<dbReference type="RefSeq" id="WP_025333222.1">
    <property type="nucleotide sequence ID" value="NZ_CP004078.1"/>
</dbReference>
<evidence type="ECO:0000313" key="1">
    <source>
        <dbReference type="EMBL" id="AHV95635.1"/>
    </source>
</evidence>
<dbReference type="EMBL" id="CP004078">
    <property type="protein sequence ID" value="AHV95635.1"/>
    <property type="molecule type" value="Genomic_DNA"/>
</dbReference>
<dbReference type="HOGENOM" id="CLU_416005_0_0_9"/>
<dbReference type="eggNOG" id="ENOG5030B6E">
    <property type="taxonomic scope" value="Bacteria"/>
</dbReference>
<evidence type="ECO:0000313" key="2">
    <source>
        <dbReference type="Proteomes" id="UP000019772"/>
    </source>
</evidence>
<proteinExistence type="predicted"/>
<gene>
    <name evidence="1" type="ORF">PSAB_03495</name>
</gene>
<organism evidence="1 2">
    <name type="scientific">Paenibacillus sabinae T27</name>
    <dbReference type="NCBI Taxonomy" id="1268072"/>
    <lineage>
        <taxon>Bacteria</taxon>
        <taxon>Bacillati</taxon>
        <taxon>Bacillota</taxon>
        <taxon>Bacilli</taxon>
        <taxon>Bacillales</taxon>
        <taxon>Paenibacillaceae</taxon>
        <taxon>Paenibacillus</taxon>
    </lineage>
</organism>
<dbReference type="OrthoDB" id="2991726at2"/>
<reference evidence="1 2" key="1">
    <citation type="journal article" date="2014" name="PLoS Genet.">
        <title>Comparative Genomic Analysis of N2-Fixing and Non-N2-Fixing Paenibacillus spp.: Organization, Evolution and Expression of the Nitrogen Fixation Genes.</title>
        <authorList>
            <person name="Xie J.B."/>
            <person name="Du Z."/>
            <person name="Bai L."/>
            <person name="Tian C."/>
            <person name="Zhang Y."/>
            <person name="Xie J.Y."/>
            <person name="Wang T."/>
            <person name="Liu X."/>
            <person name="Chen X."/>
            <person name="Cheng Q."/>
            <person name="Chen S."/>
            <person name="Li J."/>
        </authorList>
    </citation>
    <scope>NUCLEOTIDE SEQUENCE [LARGE SCALE GENOMIC DNA]</scope>
    <source>
        <strain evidence="1 2">T27</strain>
    </source>
</reference>
<accession>X4ZFU5</accession>
<dbReference type="STRING" id="1268072.PSAB_03495"/>
<protein>
    <submittedName>
        <fullName evidence="1">Uncharacterized protein</fullName>
    </submittedName>
</protein>
<dbReference type="AlphaFoldDB" id="X4ZFU5"/>
<dbReference type="KEGG" id="psab:PSAB_03495"/>
<keyword evidence="2" id="KW-1185">Reference proteome</keyword>